<dbReference type="InterPro" id="IPR013792">
    <property type="entry name" value="RNA3'P_cycl/enolpyr_Trfase_a/b"/>
</dbReference>
<evidence type="ECO:0000256" key="1">
    <source>
        <dbReference type="ARBA" id="ARBA00022679"/>
    </source>
</evidence>
<dbReference type="EMBL" id="SNRY01000021">
    <property type="protein sequence ID" value="KAA6350851.1"/>
    <property type="molecule type" value="Genomic_DNA"/>
</dbReference>
<dbReference type="EC" id="2.5.1.19" evidence="3"/>
<gene>
    <name evidence="3" type="ORF">EZS27_001698</name>
</gene>
<protein>
    <submittedName>
        <fullName evidence="3">3-phosphoshikimate 1-carboxyvinyltransferase</fullName>
        <ecNumber evidence="3">2.5.1.19</ecNumber>
    </submittedName>
</protein>
<evidence type="ECO:0000259" key="2">
    <source>
        <dbReference type="Pfam" id="PF00275"/>
    </source>
</evidence>
<feature type="non-terminal residue" evidence="3">
    <location>
        <position position="51"/>
    </location>
</feature>
<evidence type="ECO:0000313" key="3">
    <source>
        <dbReference type="EMBL" id="KAA6350851.1"/>
    </source>
</evidence>
<organism evidence="3">
    <name type="scientific">termite gut metagenome</name>
    <dbReference type="NCBI Taxonomy" id="433724"/>
    <lineage>
        <taxon>unclassified sequences</taxon>
        <taxon>metagenomes</taxon>
        <taxon>organismal metagenomes</taxon>
    </lineage>
</organism>
<dbReference type="SUPFAM" id="SSF55205">
    <property type="entry name" value="EPT/RTPC-like"/>
    <property type="match status" value="1"/>
</dbReference>
<sequence length="51" mass="5661">MHYFLSFPPQIKTIIRLPSSKSISNRILIINALAKGGYTPQNLSGSDDTRV</sequence>
<proteinExistence type="predicted"/>
<dbReference type="AlphaFoldDB" id="A0A5J4SZD3"/>
<dbReference type="Gene3D" id="3.65.10.10">
    <property type="entry name" value="Enolpyruvate transferase domain"/>
    <property type="match status" value="1"/>
</dbReference>
<keyword evidence="1 3" id="KW-0808">Transferase</keyword>
<dbReference type="Pfam" id="PF00275">
    <property type="entry name" value="EPSP_synthase"/>
    <property type="match status" value="1"/>
</dbReference>
<dbReference type="InterPro" id="IPR001986">
    <property type="entry name" value="Enolpyruvate_Tfrase_dom"/>
</dbReference>
<accession>A0A5J4SZD3</accession>
<dbReference type="InterPro" id="IPR036968">
    <property type="entry name" value="Enolpyruvate_Tfrase_sf"/>
</dbReference>
<comment type="caution">
    <text evidence="3">The sequence shown here is derived from an EMBL/GenBank/DDBJ whole genome shotgun (WGS) entry which is preliminary data.</text>
</comment>
<feature type="domain" description="Enolpyruvate transferase" evidence="2">
    <location>
        <begin position="10"/>
        <end position="50"/>
    </location>
</feature>
<dbReference type="GO" id="GO:0003866">
    <property type="term" value="F:3-phosphoshikimate 1-carboxyvinyltransferase activity"/>
    <property type="evidence" value="ECO:0007669"/>
    <property type="project" value="UniProtKB-EC"/>
</dbReference>
<name>A0A5J4SZD3_9ZZZZ</name>
<reference evidence="3" key="1">
    <citation type="submission" date="2019-03" db="EMBL/GenBank/DDBJ databases">
        <title>Single cell metagenomics reveals metabolic interactions within the superorganism composed of flagellate Streblomastix strix and complex community of Bacteroidetes bacteria on its surface.</title>
        <authorList>
            <person name="Treitli S.C."/>
            <person name="Kolisko M."/>
            <person name="Husnik F."/>
            <person name="Keeling P."/>
            <person name="Hampl V."/>
        </authorList>
    </citation>
    <scope>NUCLEOTIDE SEQUENCE</scope>
    <source>
        <strain evidence="3">STM</strain>
    </source>
</reference>